<keyword evidence="1" id="KW-0732">Signal</keyword>
<evidence type="ECO:0000256" key="1">
    <source>
        <dbReference type="SAM" id="SignalP"/>
    </source>
</evidence>
<reference evidence="2" key="1">
    <citation type="journal article" date="2021" name="PeerJ">
        <title>Extensive microbial diversity within the chicken gut microbiome revealed by metagenomics and culture.</title>
        <authorList>
            <person name="Gilroy R."/>
            <person name="Ravi A."/>
            <person name="Getino M."/>
            <person name="Pursley I."/>
            <person name="Horton D.L."/>
            <person name="Alikhan N.F."/>
            <person name="Baker D."/>
            <person name="Gharbi K."/>
            <person name="Hall N."/>
            <person name="Watson M."/>
            <person name="Adriaenssens E.M."/>
            <person name="Foster-Nyarko E."/>
            <person name="Jarju S."/>
            <person name="Secka A."/>
            <person name="Antonio M."/>
            <person name="Oren A."/>
            <person name="Chaudhuri R.R."/>
            <person name="La Ragione R."/>
            <person name="Hildebrand F."/>
            <person name="Pallen M.J."/>
        </authorList>
    </citation>
    <scope>NUCLEOTIDE SEQUENCE</scope>
    <source>
        <strain evidence="2">687</strain>
    </source>
</reference>
<dbReference type="EMBL" id="JAHLFG010000059">
    <property type="protein sequence ID" value="MBU3826889.1"/>
    <property type="molecule type" value="Genomic_DNA"/>
</dbReference>
<dbReference type="AlphaFoldDB" id="A0A9E2KP73"/>
<gene>
    <name evidence="2" type="ORF">IAA31_05310</name>
</gene>
<accession>A0A9E2KP73</accession>
<feature type="chain" id="PRO_5038715623" evidence="1">
    <location>
        <begin position="26"/>
        <end position="407"/>
    </location>
</feature>
<proteinExistence type="predicted"/>
<reference evidence="2" key="2">
    <citation type="submission" date="2021-04" db="EMBL/GenBank/DDBJ databases">
        <authorList>
            <person name="Gilroy R."/>
        </authorList>
    </citation>
    <scope>NUCLEOTIDE SEQUENCE</scope>
    <source>
        <strain evidence="2">687</strain>
    </source>
</reference>
<sequence>MLGLSRVFKLSLGSVLILVGSSSFAAVGAVEAEVSPTSAVESALPANSAPQTTTYQVEQEITTTVDDALLQGFSALTAKLSAGAYVPTMNDAGQALSVAELKEGKLALSFDKATLEELLSAQGVHAWQGLNNPIMVWMTDLSATVPSLISGQQMSPFAKSLNHSADTYQLRLMYPLMDLDDVTQVNPQTIERGEDAVLAAASARYGADYILAATVESAQDVTSVSWTLLDKNGKEISKASLDGVGAEVATLMAGDVARTLAAAPGKIADTEAEPVLPDVTQADAFALGPYQGLVRVRIAGVQSLSDIGAIKRTLIIYGYEDTVQVTALSDGALIMAIPSSSDPAILDGTMARAQDFTKEGPWTYRWLKSSGSHALPGFGQMQARSSSTAASVPPLTLMPETSTLPKL</sequence>
<dbReference type="Pfam" id="PF09839">
    <property type="entry name" value="DUF2066"/>
    <property type="match status" value="1"/>
</dbReference>
<name>A0A9E2KP73_9GAMM</name>
<protein>
    <submittedName>
        <fullName evidence="2">DUF2066 domain-containing protein</fullName>
    </submittedName>
</protein>
<dbReference type="Proteomes" id="UP000824150">
    <property type="component" value="Unassembled WGS sequence"/>
</dbReference>
<organism evidence="2 3">
    <name type="scientific">Candidatus Anaerobiospirillum merdipullorum</name>
    <dbReference type="NCBI Taxonomy" id="2838450"/>
    <lineage>
        <taxon>Bacteria</taxon>
        <taxon>Pseudomonadati</taxon>
        <taxon>Pseudomonadota</taxon>
        <taxon>Gammaproteobacteria</taxon>
        <taxon>Aeromonadales</taxon>
        <taxon>Succinivibrionaceae</taxon>
        <taxon>Anaerobiospirillum</taxon>
    </lineage>
</organism>
<evidence type="ECO:0000313" key="2">
    <source>
        <dbReference type="EMBL" id="MBU3826889.1"/>
    </source>
</evidence>
<feature type="signal peptide" evidence="1">
    <location>
        <begin position="1"/>
        <end position="25"/>
    </location>
</feature>
<comment type="caution">
    <text evidence="2">The sequence shown here is derived from an EMBL/GenBank/DDBJ whole genome shotgun (WGS) entry which is preliminary data.</text>
</comment>
<evidence type="ECO:0000313" key="3">
    <source>
        <dbReference type="Proteomes" id="UP000824150"/>
    </source>
</evidence>
<dbReference type="InterPro" id="IPR018642">
    <property type="entry name" value="DUF2066"/>
</dbReference>